<dbReference type="SUPFAM" id="SSF53474">
    <property type="entry name" value="alpha/beta-Hydrolases"/>
    <property type="match status" value="1"/>
</dbReference>
<feature type="non-terminal residue" evidence="3">
    <location>
        <position position="88"/>
    </location>
</feature>
<sequence>MAVQRKTRLFFLSSLFLSLSSICSPICAFTKEQELDRISALPGQPKVTFSQFSGYITVNEEHGRALFYWFIEATSIPYKKPLVLWLNG</sequence>
<evidence type="ECO:0000256" key="2">
    <source>
        <dbReference type="SAM" id="SignalP"/>
    </source>
</evidence>
<feature type="chain" id="PRO_5046300948" evidence="2">
    <location>
        <begin position="29"/>
        <end position="88"/>
    </location>
</feature>
<keyword evidence="2" id="KW-0732">Signal</keyword>
<dbReference type="InterPro" id="IPR001563">
    <property type="entry name" value="Peptidase_S10"/>
</dbReference>
<comment type="caution">
    <text evidence="3">The sequence shown here is derived from an EMBL/GenBank/DDBJ whole genome shotgun (WGS) entry which is preliminary data.</text>
</comment>
<comment type="similarity">
    <text evidence="1">Belongs to the peptidase S10 family.</text>
</comment>
<gene>
    <name evidence="3" type="ORF">P3X46_033825</name>
</gene>
<dbReference type="InterPro" id="IPR029058">
    <property type="entry name" value="AB_hydrolase_fold"/>
</dbReference>
<feature type="signal peptide" evidence="2">
    <location>
        <begin position="1"/>
        <end position="28"/>
    </location>
</feature>
<evidence type="ECO:0000313" key="3">
    <source>
        <dbReference type="EMBL" id="KAJ9129452.1"/>
    </source>
</evidence>
<evidence type="ECO:0000313" key="4">
    <source>
        <dbReference type="Proteomes" id="UP001174677"/>
    </source>
</evidence>
<dbReference type="Pfam" id="PF00450">
    <property type="entry name" value="Peptidase_S10"/>
    <property type="match status" value="1"/>
</dbReference>
<proteinExistence type="inferred from homology"/>
<protein>
    <submittedName>
        <fullName evidence="3">Uncharacterized protein</fullName>
    </submittedName>
</protein>
<reference evidence="3 4" key="1">
    <citation type="journal article" date="2023" name="Plant Biotechnol. J.">
        <title>Chromosome-level wild Hevea brasiliensis genome provides new tools for genomic-assisted breeding and valuable loci to elevate rubber yield.</title>
        <authorList>
            <person name="Cheng H."/>
            <person name="Song X."/>
            <person name="Hu Y."/>
            <person name="Wu T."/>
            <person name="Yang Q."/>
            <person name="An Z."/>
            <person name="Feng S."/>
            <person name="Deng Z."/>
            <person name="Wu W."/>
            <person name="Zeng X."/>
            <person name="Tu M."/>
            <person name="Wang X."/>
            <person name="Huang H."/>
        </authorList>
    </citation>
    <scope>NUCLEOTIDE SEQUENCE [LARGE SCALE GENOMIC DNA]</scope>
    <source>
        <strain evidence="3">MT/VB/25A 57/8</strain>
    </source>
</reference>
<dbReference type="Proteomes" id="UP001174677">
    <property type="component" value="Unassembled WGS sequence"/>
</dbReference>
<name>A0ABQ9K9K2_HEVBR</name>
<keyword evidence="4" id="KW-1185">Reference proteome</keyword>
<accession>A0ABQ9K9K2</accession>
<dbReference type="EMBL" id="JARPOI010000142">
    <property type="protein sequence ID" value="KAJ9129452.1"/>
    <property type="molecule type" value="Genomic_DNA"/>
</dbReference>
<evidence type="ECO:0000256" key="1">
    <source>
        <dbReference type="ARBA" id="ARBA00009431"/>
    </source>
</evidence>
<dbReference type="Gene3D" id="3.40.50.1820">
    <property type="entry name" value="alpha/beta hydrolase"/>
    <property type="match status" value="1"/>
</dbReference>
<organism evidence="3 4">
    <name type="scientific">Hevea brasiliensis</name>
    <name type="common">Para rubber tree</name>
    <name type="synonym">Siphonia brasiliensis</name>
    <dbReference type="NCBI Taxonomy" id="3981"/>
    <lineage>
        <taxon>Eukaryota</taxon>
        <taxon>Viridiplantae</taxon>
        <taxon>Streptophyta</taxon>
        <taxon>Embryophyta</taxon>
        <taxon>Tracheophyta</taxon>
        <taxon>Spermatophyta</taxon>
        <taxon>Magnoliopsida</taxon>
        <taxon>eudicotyledons</taxon>
        <taxon>Gunneridae</taxon>
        <taxon>Pentapetalae</taxon>
        <taxon>rosids</taxon>
        <taxon>fabids</taxon>
        <taxon>Malpighiales</taxon>
        <taxon>Euphorbiaceae</taxon>
        <taxon>Crotonoideae</taxon>
        <taxon>Micrandreae</taxon>
        <taxon>Hevea</taxon>
    </lineage>
</organism>